<dbReference type="EMBL" id="CP009516">
    <property type="protein sequence ID" value="AKB79461.1"/>
    <property type="molecule type" value="Genomic_DNA"/>
</dbReference>
<dbReference type="Proteomes" id="UP000033101">
    <property type="component" value="Chromosome"/>
</dbReference>
<dbReference type="PANTHER" id="PTHR36507">
    <property type="entry name" value="BLL1555 PROTEIN"/>
    <property type="match status" value="1"/>
</dbReference>
<sequence>MRRELVILLVLCSVFLAIGCAEDGAEEPEPAETPAEELVDEAGTPVEEPVEPVREEAVPEETPILPVQGEMPGTSNESGVTEVSIVNSSFNPETVTVSAGETVRWTNLDPIAHTVKGTGTSFGSPSLAQGGSYEFLFTDPGTYEYYCSIHPSMRGTVIVVEEE</sequence>
<dbReference type="OrthoDB" id="11836at2157"/>
<reference evidence="3 4" key="1">
    <citation type="submission" date="2014-07" db="EMBL/GenBank/DDBJ databases">
        <title>Methanogenic archaea and the global carbon cycle.</title>
        <authorList>
            <person name="Henriksen J.R."/>
            <person name="Luke J."/>
            <person name="Reinhart S."/>
            <person name="Benedict M.N."/>
            <person name="Youngblut N.D."/>
            <person name="Metcalf M.E."/>
            <person name="Whitaker R.J."/>
            <person name="Metcalf W.W."/>
        </authorList>
    </citation>
    <scope>NUCLEOTIDE SEQUENCE [LARGE SCALE GENOMIC DNA]</scope>
    <source>
        <strain evidence="3 4">HB-1</strain>
    </source>
</reference>
<dbReference type="PATRIC" id="fig|1434110.4.peg.3841"/>
<dbReference type="RefSeq" id="WP_048141120.1">
    <property type="nucleotide sequence ID" value="NZ_BBCW01000002.1"/>
</dbReference>
<evidence type="ECO:0000256" key="1">
    <source>
        <dbReference type="SAM" id="MobiDB-lite"/>
    </source>
</evidence>
<dbReference type="GeneID" id="24832301"/>
<protein>
    <submittedName>
        <fullName evidence="3">Copper binding protein, plastocyanin/azurin family</fullName>
    </submittedName>
</protein>
<dbReference type="KEGG" id="mhor:MSHOH_2978"/>
<dbReference type="PROSITE" id="PS51257">
    <property type="entry name" value="PROKAR_LIPOPROTEIN"/>
    <property type="match status" value="1"/>
</dbReference>
<dbReference type="InterPro" id="IPR008972">
    <property type="entry name" value="Cupredoxin"/>
</dbReference>
<evidence type="ECO:0000259" key="2">
    <source>
        <dbReference type="Pfam" id="PF13473"/>
    </source>
</evidence>
<dbReference type="Gene3D" id="2.60.40.420">
    <property type="entry name" value="Cupredoxins - blue copper proteins"/>
    <property type="match status" value="1"/>
</dbReference>
<dbReference type="CDD" id="cd13921">
    <property type="entry name" value="Amicyanin"/>
    <property type="match status" value="1"/>
</dbReference>
<feature type="region of interest" description="Disordered" evidence="1">
    <location>
        <begin position="25"/>
        <end position="80"/>
    </location>
</feature>
<dbReference type="SUPFAM" id="SSF49503">
    <property type="entry name" value="Cupredoxins"/>
    <property type="match status" value="1"/>
</dbReference>
<organism evidence="3 4">
    <name type="scientific">Methanosarcina horonobensis HB-1 = JCM 15518</name>
    <dbReference type="NCBI Taxonomy" id="1434110"/>
    <lineage>
        <taxon>Archaea</taxon>
        <taxon>Methanobacteriati</taxon>
        <taxon>Methanobacteriota</taxon>
        <taxon>Stenosarchaea group</taxon>
        <taxon>Methanomicrobia</taxon>
        <taxon>Methanosarcinales</taxon>
        <taxon>Methanosarcinaceae</taxon>
        <taxon>Methanosarcina</taxon>
    </lineage>
</organism>
<feature type="domain" description="EfeO-type cupredoxin-like" evidence="2">
    <location>
        <begin position="75"/>
        <end position="159"/>
    </location>
</feature>
<feature type="compositionally biased region" description="Acidic residues" evidence="1">
    <location>
        <begin position="25"/>
        <end position="40"/>
    </location>
</feature>
<dbReference type="Pfam" id="PF13473">
    <property type="entry name" value="Cupredoxin_1"/>
    <property type="match status" value="1"/>
</dbReference>
<dbReference type="InterPro" id="IPR028096">
    <property type="entry name" value="EfeO_Cupredoxin"/>
</dbReference>
<evidence type="ECO:0000313" key="4">
    <source>
        <dbReference type="Proteomes" id="UP000033101"/>
    </source>
</evidence>
<dbReference type="PANTHER" id="PTHR36507:SF1">
    <property type="entry name" value="BLL1555 PROTEIN"/>
    <property type="match status" value="1"/>
</dbReference>
<dbReference type="AlphaFoldDB" id="A0A0E3SEQ5"/>
<dbReference type="InterPro" id="IPR035668">
    <property type="entry name" value="Amicyanin"/>
</dbReference>
<evidence type="ECO:0000313" key="3">
    <source>
        <dbReference type="EMBL" id="AKB79461.1"/>
    </source>
</evidence>
<accession>A0A0E3SEQ5</accession>
<dbReference type="HOGENOM" id="CLU_084115_2_0_2"/>
<keyword evidence="4" id="KW-1185">Reference proteome</keyword>
<name>A0A0E3SEQ5_9EURY</name>
<dbReference type="STRING" id="1434110.MSHOH_2978"/>
<gene>
    <name evidence="3" type="ORF">MSHOH_2978</name>
</gene>
<dbReference type="InterPro" id="IPR052721">
    <property type="entry name" value="ET_Amicyanin"/>
</dbReference>
<proteinExistence type="predicted"/>